<comment type="caution">
    <text evidence="2">The sequence shown here is derived from an EMBL/GenBank/DDBJ whole genome shotgun (WGS) entry which is preliminary data.</text>
</comment>
<feature type="transmembrane region" description="Helical" evidence="1">
    <location>
        <begin position="55"/>
        <end position="74"/>
    </location>
</feature>
<dbReference type="RefSeq" id="WP_191099521.1">
    <property type="nucleotide sequence ID" value="NZ_JACXXF010000003.1"/>
</dbReference>
<feature type="transmembrane region" description="Helical" evidence="1">
    <location>
        <begin position="31"/>
        <end position="49"/>
    </location>
</feature>
<evidence type="ECO:0000313" key="3">
    <source>
        <dbReference type="Proteomes" id="UP000627521"/>
    </source>
</evidence>
<dbReference type="Proteomes" id="UP000627521">
    <property type="component" value="Unassembled WGS sequence"/>
</dbReference>
<dbReference type="EMBL" id="JACXXH010000003">
    <property type="protein sequence ID" value="MBD3863126.1"/>
    <property type="molecule type" value="Genomic_DNA"/>
</dbReference>
<evidence type="ECO:0000313" key="2">
    <source>
        <dbReference type="EMBL" id="MBD3863126.1"/>
    </source>
</evidence>
<keyword evidence="1" id="KW-1133">Transmembrane helix</keyword>
<feature type="transmembrane region" description="Helical" evidence="1">
    <location>
        <begin position="324"/>
        <end position="344"/>
    </location>
</feature>
<protein>
    <recommendedName>
        <fullName evidence="4">Polysaccharide chain length determinant N-terminal domain-containing protein</fullName>
    </recommendedName>
</protein>
<organism evidence="2 3">
    <name type="scientific">Olleya marilimosa</name>
    <dbReference type="NCBI Taxonomy" id="272164"/>
    <lineage>
        <taxon>Bacteria</taxon>
        <taxon>Pseudomonadati</taxon>
        <taxon>Bacteroidota</taxon>
        <taxon>Flavobacteriia</taxon>
        <taxon>Flavobacteriales</taxon>
        <taxon>Flavobacteriaceae</taxon>
    </lineage>
</organism>
<evidence type="ECO:0000256" key="1">
    <source>
        <dbReference type="SAM" id="Phobius"/>
    </source>
</evidence>
<gene>
    <name evidence="2" type="ORF">IEG06_06660</name>
</gene>
<sequence length="351" mass="40512">MSKELQPEKNNKEEVDLIVFFNLIGNTVNKLLVFIKSIFVGIYGLFIALIRAIFINIKIILAVAVVAIVIGYVLDTQKEKVYYSEMFVVPKFQSKYELINSIKYYNSLIEVGDTEELTSQFDINETEAKSLIEFEVEIGPESKNEQLESFNGFLKTLDSTTKTKITFEDYIDNRNIYTANVFLLRARSHNYKIFKKLEGGLSKSINNVFSDIEKKKRDSVLILEKENLELSLVEVRKMKDAYLDVLQKESEKNIVSSNLGSSLGFQVEKTETKEDQLLTKELDILKQLNGLKKELVVNDEIFEKISSFKEKGLLEDVWHKKYKIIFPLIALVLIAMVGSFIKFYKHVVNYK</sequence>
<accession>A0ABR8LTV1</accession>
<keyword evidence="1" id="KW-0472">Membrane</keyword>
<name>A0ABR8LTV1_9FLAO</name>
<proteinExistence type="predicted"/>
<keyword evidence="3" id="KW-1185">Reference proteome</keyword>
<keyword evidence="1" id="KW-0812">Transmembrane</keyword>
<reference evidence="2 3" key="1">
    <citation type="submission" date="2020-09" db="EMBL/GenBank/DDBJ databases">
        <title>Bacillus nautilus sp. nov., Chryseoglobus crepusculi sp. nov, and Psychrobacter noctis sp. nov., isolated from deep-sea sponges from the equatorial Atlantic.</title>
        <authorList>
            <person name="Stennett H.L."/>
            <person name="Williams S.E."/>
        </authorList>
    </citation>
    <scope>NUCLEOTIDE SEQUENCE [LARGE SCALE GENOMIC DNA]</scope>
    <source>
        <strain evidence="2 3">28M-24</strain>
    </source>
</reference>
<evidence type="ECO:0008006" key="4">
    <source>
        <dbReference type="Google" id="ProtNLM"/>
    </source>
</evidence>